<gene>
    <name evidence="1" type="ORF">Sangu_1289500</name>
</gene>
<reference evidence="1" key="2">
    <citation type="journal article" date="2024" name="Plant">
        <title>Genomic evolution and insights into agronomic trait innovations of Sesamum species.</title>
        <authorList>
            <person name="Miao H."/>
            <person name="Wang L."/>
            <person name="Qu L."/>
            <person name="Liu H."/>
            <person name="Sun Y."/>
            <person name="Le M."/>
            <person name="Wang Q."/>
            <person name="Wei S."/>
            <person name="Zheng Y."/>
            <person name="Lin W."/>
            <person name="Duan Y."/>
            <person name="Cao H."/>
            <person name="Xiong S."/>
            <person name="Wang X."/>
            <person name="Wei L."/>
            <person name="Li C."/>
            <person name="Ma Q."/>
            <person name="Ju M."/>
            <person name="Zhao R."/>
            <person name="Li G."/>
            <person name="Mu C."/>
            <person name="Tian Q."/>
            <person name="Mei H."/>
            <person name="Zhang T."/>
            <person name="Gao T."/>
            <person name="Zhang H."/>
        </authorList>
    </citation>
    <scope>NUCLEOTIDE SEQUENCE</scope>
    <source>
        <strain evidence="1">G01</strain>
    </source>
</reference>
<evidence type="ECO:0000313" key="1">
    <source>
        <dbReference type="EMBL" id="KAL0344021.1"/>
    </source>
</evidence>
<dbReference type="AlphaFoldDB" id="A0AAW2NN71"/>
<name>A0AAW2NN71_9LAMI</name>
<organism evidence="1">
    <name type="scientific">Sesamum angustifolium</name>
    <dbReference type="NCBI Taxonomy" id="2727405"/>
    <lineage>
        <taxon>Eukaryota</taxon>
        <taxon>Viridiplantae</taxon>
        <taxon>Streptophyta</taxon>
        <taxon>Embryophyta</taxon>
        <taxon>Tracheophyta</taxon>
        <taxon>Spermatophyta</taxon>
        <taxon>Magnoliopsida</taxon>
        <taxon>eudicotyledons</taxon>
        <taxon>Gunneridae</taxon>
        <taxon>Pentapetalae</taxon>
        <taxon>asterids</taxon>
        <taxon>lamiids</taxon>
        <taxon>Lamiales</taxon>
        <taxon>Pedaliaceae</taxon>
        <taxon>Sesamum</taxon>
    </lineage>
</organism>
<comment type="caution">
    <text evidence="1">The sequence shown here is derived from an EMBL/GenBank/DDBJ whole genome shotgun (WGS) entry which is preliminary data.</text>
</comment>
<sequence length="146" mass="15330">MSILKISILFAPELNPATSSRREFGRGPGWAIPGFVKLPGDPFKTKYLSSRLCFAITANGGGFRKELKGVGVGVGVGGGDAVIIDDHGSRRNESNLMLRWDGLGGGRWVGGRREKDQDMAGDAGGGLRVEREVGEVKWGNSGSGGG</sequence>
<proteinExistence type="predicted"/>
<protein>
    <submittedName>
        <fullName evidence="1">Uncharacterized protein</fullName>
    </submittedName>
</protein>
<reference evidence="1" key="1">
    <citation type="submission" date="2020-06" db="EMBL/GenBank/DDBJ databases">
        <authorList>
            <person name="Li T."/>
            <person name="Hu X."/>
            <person name="Zhang T."/>
            <person name="Song X."/>
            <person name="Zhang H."/>
            <person name="Dai N."/>
            <person name="Sheng W."/>
            <person name="Hou X."/>
            <person name="Wei L."/>
        </authorList>
    </citation>
    <scope>NUCLEOTIDE SEQUENCE</scope>
    <source>
        <strain evidence="1">G01</strain>
        <tissue evidence="1">Leaf</tissue>
    </source>
</reference>
<accession>A0AAW2NN71</accession>
<dbReference type="EMBL" id="JACGWK010000007">
    <property type="protein sequence ID" value="KAL0344021.1"/>
    <property type="molecule type" value="Genomic_DNA"/>
</dbReference>